<comment type="pathway">
    <text evidence="1 14">Amino-acid biosynthesis; L-lysine biosynthesis via DAP pathway; (S)-tetrahydrodipicolinate from L-aspartate: step 1/4.</text>
</comment>
<evidence type="ECO:0000256" key="7">
    <source>
        <dbReference type="ARBA" id="ARBA00022741"/>
    </source>
</evidence>
<dbReference type="EMBL" id="RQXV01000007">
    <property type="protein sequence ID" value="RRC98673.1"/>
    <property type="molecule type" value="Genomic_DNA"/>
</dbReference>
<dbReference type="InterPro" id="IPR036393">
    <property type="entry name" value="AceGlu_kinase-like_sf"/>
</dbReference>
<keyword evidence="5 14" id="KW-0028">Amino-acid biosynthesis</keyword>
<dbReference type="InterPro" id="IPR001048">
    <property type="entry name" value="Asp/Glu/Uridylate_kinase"/>
</dbReference>
<evidence type="ECO:0000256" key="2">
    <source>
        <dbReference type="ARBA" id="ARBA00004986"/>
    </source>
</evidence>
<dbReference type="InterPro" id="IPR005260">
    <property type="entry name" value="Asp_kin_monofn"/>
</dbReference>
<dbReference type="GO" id="GO:0009088">
    <property type="term" value="P:threonine biosynthetic process"/>
    <property type="evidence" value="ECO:0007669"/>
    <property type="project" value="UniProtKB-UniPathway"/>
</dbReference>
<gene>
    <name evidence="16" type="ORF">EHS89_13770</name>
</gene>
<protein>
    <recommendedName>
        <fullName evidence="13">Aspartokinase</fullName>
        <ecNumber evidence="13">2.7.2.4</ecNumber>
    </recommendedName>
</protein>
<dbReference type="CDD" id="cd04936">
    <property type="entry name" value="ACT_AKii-LysC-BS-like_2"/>
    <property type="match status" value="1"/>
</dbReference>
<dbReference type="PANTHER" id="PTHR21499:SF3">
    <property type="entry name" value="ASPARTOKINASE"/>
    <property type="match status" value="1"/>
</dbReference>
<dbReference type="InterPro" id="IPR018042">
    <property type="entry name" value="Aspartate_kinase_CS"/>
</dbReference>
<dbReference type="InterPro" id="IPR002912">
    <property type="entry name" value="ACT_dom"/>
</dbReference>
<evidence type="ECO:0000256" key="3">
    <source>
        <dbReference type="ARBA" id="ARBA00005139"/>
    </source>
</evidence>
<dbReference type="FunFam" id="3.30.2130.10:FF:000002">
    <property type="entry name" value="Aspartokinase"/>
    <property type="match status" value="1"/>
</dbReference>
<sequence>MALYVQKYGGTSVGTVERIQSVADKVKGFREAGHDVVVVVSAMSGETNRLIGMAKEMQEHPAPREMDVLVSTGEQVTIALLSMALEARGVSARSYTGSQVRILTDDVHMKARIQDIDVDNMRADLEQGRVVVVAGFQGVDPTGNITTLGRGGSDTTGVALAAALKADECQIYTDVDGVYTTDPRVVEGAQRMDKITFEEMLEMASLGSKVLQIRAVEFAGKYNVPLRVLHSFQDGPGTLITTEEEDTVEKPVISGIAFNRDEAKLTILGVPDIPGVASRILGPVSRANIEVDMILQNVAADNSTDFTFTVHRNDFAAAEEILQKVKAELGAREVMGNNKIAKVSIVGVGMRSHAGVASKMFDTLAGDNINIQMISTSEIKVSVVIAEKYLELAVRGLHSAFDLNAADTVSE</sequence>
<dbReference type="NCBIfam" id="TIGR00657">
    <property type="entry name" value="asp_kinases"/>
    <property type="match status" value="1"/>
</dbReference>
<dbReference type="PROSITE" id="PS00324">
    <property type="entry name" value="ASPARTOKINASE"/>
    <property type="match status" value="1"/>
</dbReference>
<dbReference type="Pfam" id="PF22468">
    <property type="entry name" value="ACT_9"/>
    <property type="match status" value="1"/>
</dbReference>
<comment type="pathway">
    <text evidence="3 14">Amino-acid biosynthesis; L-threonine biosynthesis; L-threonine from L-aspartate: step 1/5.</text>
</comment>
<dbReference type="SUPFAM" id="SSF55021">
    <property type="entry name" value="ACT-like"/>
    <property type="match status" value="2"/>
</dbReference>
<dbReference type="PROSITE" id="PS51671">
    <property type="entry name" value="ACT"/>
    <property type="match status" value="1"/>
</dbReference>
<dbReference type="OrthoDB" id="9799110at2"/>
<dbReference type="RefSeq" id="WP_124926734.1">
    <property type="nucleotide sequence ID" value="NZ_BMOH01000002.1"/>
</dbReference>
<proteinExistence type="inferred from homology"/>
<feature type="binding site" evidence="12">
    <location>
        <position position="47"/>
    </location>
    <ligand>
        <name>substrate</name>
    </ligand>
</feature>
<accession>A0A3P1SNA8</accession>
<dbReference type="FunFam" id="3.40.1160.10:FF:000002">
    <property type="entry name" value="Aspartokinase"/>
    <property type="match status" value="1"/>
</dbReference>
<dbReference type="PANTHER" id="PTHR21499">
    <property type="entry name" value="ASPARTATE KINASE"/>
    <property type="match status" value="1"/>
</dbReference>
<keyword evidence="6 13" id="KW-0808">Transferase</keyword>
<comment type="pathway">
    <text evidence="2 14">Amino-acid biosynthesis; L-methionine biosynthesis via de novo pathway; L-homoserine from L-aspartate: step 1/3.</text>
</comment>
<evidence type="ECO:0000256" key="4">
    <source>
        <dbReference type="ARBA" id="ARBA00010122"/>
    </source>
</evidence>
<dbReference type="InterPro" id="IPR045865">
    <property type="entry name" value="ACT-like_dom_sf"/>
</dbReference>
<dbReference type="CDD" id="cd04261">
    <property type="entry name" value="AAK_AKii-LysC-BS"/>
    <property type="match status" value="1"/>
</dbReference>
<keyword evidence="17" id="KW-1185">Reference proteome</keyword>
<evidence type="ECO:0000256" key="6">
    <source>
        <dbReference type="ARBA" id="ARBA00022679"/>
    </source>
</evidence>
<evidence type="ECO:0000256" key="9">
    <source>
        <dbReference type="ARBA" id="ARBA00022840"/>
    </source>
</evidence>
<dbReference type="InterPro" id="IPR054352">
    <property type="entry name" value="ACT_Aspartokinase"/>
</dbReference>
<dbReference type="NCBIfam" id="TIGR00656">
    <property type="entry name" value="asp_kin_monofn"/>
    <property type="match status" value="1"/>
</dbReference>
<evidence type="ECO:0000256" key="11">
    <source>
        <dbReference type="ARBA" id="ARBA00047872"/>
    </source>
</evidence>
<comment type="similarity">
    <text evidence="4 13">Belongs to the aspartokinase family.</text>
</comment>
<evidence type="ECO:0000313" key="17">
    <source>
        <dbReference type="Proteomes" id="UP000267535"/>
    </source>
</evidence>
<keyword evidence="7 12" id="KW-0547">Nucleotide-binding</keyword>
<dbReference type="Gene3D" id="3.40.1160.10">
    <property type="entry name" value="Acetylglutamate kinase-like"/>
    <property type="match status" value="1"/>
</dbReference>
<evidence type="ECO:0000256" key="10">
    <source>
        <dbReference type="ARBA" id="ARBA00023154"/>
    </source>
</evidence>
<evidence type="ECO:0000259" key="15">
    <source>
        <dbReference type="PROSITE" id="PS51671"/>
    </source>
</evidence>
<feature type="binding site" evidence="12">
    <location>
        <position position="74"/>
    </location>
    <ligand>
        <name>substrate</name>
    </ligand>
</feature>
<feature type="domain" description="ACT" evidence="15">
    <location>
        <begin position="265"/>
        <end position="348"/>
    </location>
</feature>
<keyword evidence="10" id="KW-0457">Lysine biosynthesis</keyword>
<reference evidence="16 17" key="1">
    <citation type="submission" date="2018-11" db="EMBL/GenBank/DDBJ databases">
        <title>The draft genome sequence of Amphritea balenae JAMM 1525T.</title>
        <authorList>
            <person name="Fang Z."/>
            <person name="Zhang Y."/>
            <person name="Han X."/>
        </authorList>
    </citation>
    <scope>NUCLEOTIDE SEQUENCE [LARGE SCALE GENOMIC DNA]</scope>
    <source>
        <strain evidence="16 17">JAMM 1525</strain>
    </source>
</reference>
<evidence type="ECO:0000256" key="14">
    <source>
        <dbReference type="RuleBase" id="RU004249"/>
    </source>
</evidence>
<dbReference type="InterPro" id="IPR041740">
    <property type="entry name" value="AKii-LysC-BS"/>
</dbReference>
<evidence type="ECO:0000256" key="12">
    <source>
        <dbReference type="PIRSR" id="PIRSR000726-1"/>
    </source>
</evidence>
<feature type="binding site" evidence="12">
    <location>
        <begin position="173"/>
        <end position="174"/>
    </location>
    <ligand>
        <name>ATP</name>
        <dbReference type="ChEBI" id="CHEBI:30616"/>
    </ligand>
</feature>
<dbReference type="InterPro" id="IPR001341">
    <property type="entry name" value="Asp_kinase"/>
</dbReference>
<dbReference type="UniPathway" id="UPA00050">
    <property type="reaction ID" value="UER00461"/>
</dbReference>
<feature type="binding site" evidence="12">
    <location>
        <begin position="7"/>
        <end position="10"/>
    </location>
    <ligand>
        <name>ATP</name>
        <dbReference type="ChEBI" id="CHEBI:30616"/>
    </ligand>
</feature>
<evidence type="ECO:0000256" key="13">
    <source>
        <dbReference type="RuleBase" id="RU003448"/>
    </source>
</evidence>
<dbReference type="UniPathway" id="UPA00034">
    <property type="reaction ID" value="UER00015"/>
</dbReference>
<dbReference type="CDD" id="cd04913">
    <property type="entry name" value="ACT_AKii-LysC-BS-like_1"/>
    <property type="match status" value="1"/>
</dbReference>
<dbReference type="GO" id="GO:0009090">
    <property type="term" value="P:homoserine biosynthetic process"/>
    <property type="evidence" value="ECO:0007669"/>
    <property type="project" value="TreeGrafter"/>
</dbReference>
<dbReference type="NCBIfam" id="NF005154">
    <property type="entry name" value="PRK06635.1-2"/>
    <property type="match status" value="1"/>
</dbReference>
<dbReference type="GO" id="GO:0004072">
    <property type="term" value="F:aspartate kinase activity"/>
    <property type="evidence" value="ECO:0007669"/>
    <property type="project" value="UniProtKB-EC"/>
</dbReference>
<dbReference type="Proteomes" id="UP000267535">
    <property type="component" value="Unassembled WGS sequence"/>
</dbReference>
<evidence type="ECO:0000256" key="5">
    <source>
        <dbReference type="ARBA" id="ARBA00022605"/>
    </source>
</evidence>
<name>A0A3P1SNA8_9GAMM</name>
<dbReference type="UniPathway" id="UPA00051">
    <property type="reaction ID" value="UER00462"/>
</dbReference>
<evidence type="ECO:0000313" key="16">
    <source>
        <dbReference type="EMBL" id="RRC98673.1"/>
    </source>
</evidence>
<feature type="binding site" evidence="12">
    <location>
        <position position="184"/>
    </location>
    <ligand>
        <name>ATP</name>
        <dbReference type="ChEBI" id="CHEBI:30616"/>
    </ligand>
</feature>
<dbReference type="PIRSF" id="PIRSF000726">
    <property type="entry name" value="Asp_kin"/>
    <property type="match status" value="1"/>
</dbReference>
<dbReference type="NCBIfam" id="NF005155">
    <property type="entry name" value="PRK06635.1-4"/>
    <property type="match status" value="1"/>
</dbReference>
<evidence type="ECO:0000256" key="8">
    <source>
        <dbReference type="ARBA" id="ARBA00022777"/>
    </source>
</evidence>
<keyword evidence="8 13" id="KW-0418">Kinase</keyword>
<dbReference type="Pfam" id="PF00696">
    <property type="entry name" value="AA_kinase"/>
    <property type="match status" value="1"/>
</dbReference>
<comment type="catalytic activity">
    <reaction evidence="11 13">
        <text>L-aspartate + ATP = 4-phospho-L-aspartate + ADP</text>
        <dbReference type="Rhea" id="RHEA:23776"/>
        <dbReference type="ChEBI" id="CHEBI:29991"/>
        <dbReference type="ChEBI" id="CHEBI:30616"/>
        <dbReference type="ChEBI" id="CHEBI:57535"/>
        <dbReference type="ChEBI" id="CHEBI:456216"/>
        <dbReference type="EC" id="2.7.2.4"/>
    </reaction>
</comment>
<feature type="binding site" evidence="12">
    <location>
        <begin position="209"/>
        <end position="210"/>
    </location>
    <ligand>
        <name>ATP</name>
        <dbReference type="ChEBI" id="CHEBI:30616"/>
    </ligand>
</feature>
<dbReference type="SUPFAM" id="SSF53633">
    <property type="entry name" value="Carbamate kinase-like"/>
    <property type="match status" value="1"/>
</dbReference>
<dbReference type="Pfam" id="PF01842">
    <property type="entry name" value="ACT"/>
    <property type="match status" value="1"/>
</dbReference>
<dbReference type="AlphaFoldDB" id="A0A3P1SNA8"/>
<dbReference type="GO" id="GO:0005829">
    <property type="term" value="C:cytosol"/>
    <property type="evidence" value="ECO:0007669"/>
    <property type="project" value="TreeGrafter"/>
</dbReference>
<keyword evidence="9 12" id="KW-0067">ATP-binding</keyword>
<dbReference type="EC" id="2.7.2.4" evidence="13"/>
<comment type="caution">
    <text evidence="16">The sequence shown here is derived from an EMBL/GenBank/DDBJ whole genome shotgun (WGS) entry which is preliminary data.</text>
</comment>
<evidence type="ECO:0000256" key="1">
    <source>
        <dbReference type="ARBA" id="ARBA00004766"/>
    </source>
</evidence>
<dbReference type="GO" id="GO:0005524">
    <property type="term" value="F:ATP binding"/>
    <property type="evidence" value="ECO:0007669"/>
    <property type="project" value="UniProtKB-KW"/>
</dbReference>
<organism evidence="16 17">
    <name type="scientific">Amphritea balenae</name>
    <dbReference type="NCBI Taxonomy" id="452629"/>
    <lineage>
        <taxon>Bacteria</taxon>
        <taxon>Pseudomonadati</taxon>
        <taxon>Pseudomonadota</taxon>
        <taxon>Gammaproteobacteria</taxon>
        <taxon>Oceanospirillales</taxon>
        <taxon>Oceanospirillaceae</taxon>
        <taxon>Amphritea</taxon>
    </lineage>
</organism>
<feature type="binding site" evidence="12">
    <location>
        <position position="179"/>
    </location>
    <ligand>
        <name>ATP</name>
        <dbReference type="ChEBI" id="CHEBI:30616"/>
    </ligand>
</feature>
<dbReference type="GO" id="GO:0009089">
    <property type="term" value="P:lysine biosynthetic process via diaminopimelate"/>
    <property type="evidence" value="ECO:0007669"/>
    <property type="project" value="UniProtKB-UniPathway"/>
</dbReference>
<dbReference type="Gene3D" id="3.30.2130.10">
    <property type="entry name" value="VC0802-like"/>
    <property type="match status" value="1"/>
</dbReference>